<accession>H1YEX0</accession>
<evidence type="ECO:0008006" key="4">
    <source>
        <dbReference type="Google" id="ProtNLM"/>
    </source>
</evidence>
<dbReference type="HOGENOM" id="CLU_1407400_0_0_10"/>
<dbReference type="OrthoDB" id="1040521at2"/>
<feature type="signal peptide" evidence="1">
    <location>
        <begin position="1"/>
        <end position="21"/>
    </location>
</feature>
<evidence type="ECO:0000313" key="2">
    <source>
        <dbReference type="EMBL" id="EHQ24387.1"/>
    </source>
</evidence>
<dbReference type="RefSeq" id="WP_008503935.1">
    <property type="nucleotide sequence ID" value="NZ_CM001403.1"/>
</dbReference>
<protein>
    <recommendedName>
        <fullName evidence="4">TonB-dependent receptor plug</fullName>
    </recommendedName>
</protein>
<gene>
    <name evidence="2" type="ORF">Mucpa_0187</name>
</gene>
<keyword evidence="3" id="KW-1185">Reference proteome</keyword>
<evidence type="ECO:0000313" key="3">
    <source>
        <dbReference type="Proteomes" id="UP000002774"/>
    </source>
</evidence>
<dbReference type="InterPro" id="IPR037066">
    <property type="entry name" value="Plug_dom_sf"/>
</dbReference>
<organism evidence="2 3">
    <name type="scientific">Mucilaginibacter paludis DSM 18603</name>
    <dbReference type="NCBI Taxonomy" id="714943"/>
    <lineage>
        <taxon>Bacteria</taxon>
        <taxon>Pseudomonadati</taxon>
        <taxon>Bacteroidota</taxon>
        <taxon>Sphingobacteriia</taxon>
        <taxon>Sphingobacteriales</taxon>
        <taxon>Sphingobacteriaceae</taxon>
        <taxon>Mucilaginibacter</taxon>
    </lineage>
</organism>
<reference evidence="2" key="1">
    <citation type="submission" date="2011-09" db="EMBL/GenBank/DDBJ databases">
        <title>The permanent draft genome of Mucilaginibacter paludis DSM 18603.</title>
        <authorList>
            <consortium name="US DOE Joint Genome Institute (JGI-PGF)"/>
            <person name="Lucas S."/>
            <person name="Han J."/>
            <person name="Lapidus A."/>
            <person name="Bruce D."/>
            <person name="Goodwin L."/>
            <person name="Pitluck S."/>
            <person name="Peters L."/>
            <person name="Kyrpides N."/>
            <person name="Mavromatis K."/>
            <person name="Ivanova N."/>
            <person name="Mikhailova N."/>
            <person name="Held B."/>
            <person name="Detter J.C."/>
            <person name="Tapia R."/>
            <person name="Han C."/>
            <person name="Land M."/>
            <person name="Hauser L."/>
            <person name="Markowitz V."/>
            <person name="Cheng J.-F."/>
            <person name="Hugenholtz P."/>
            <person name="Woyke T."/>
            <person name="Wu D."/>
            <person name="Tindall B."/>
            <person name="Brambilla E."/>
            <person name="Klenk H.-P."/>
            <person name="Eisen J.A."/>
        </authorList>
    </citation>
    <scope>NUCLEOTIDE SEQUENCE [LARGE SCALE GENOMIC DNA]</scope>
    <source>
        <strain evidence="2">DSM 18603</strain>
    </source>
</reference>
<dbReference type="Proteomes" id="UP000002774">
    <property type="component" value="Chromosome"/>
</dbReference>
<proteinExistence type="predicted"/>
<dbReference type="EMBL" id="CM001403">
    <property type="protein sequence ID" value="EHQ24387.1"/>
    <property type="molecule type" value="Genomic_DNA"/>
</dbReference>
<feature type="chain" id="PRO_5003558517" description="TonB-dependent receptor plug" evidence="1">
    <location>
        <begin position="22"/>
        <end position="193"/>
    </location>
</feature>
<name>H1YEX0_9SPHI</name>
<keyword evidence="1" id="KW-0732">Signal</keyword>
<dbReference type="eggNOG" id="COG0810">
    <property type="taxonomic scope" value="Bacteria"/>
</dbReference>
<sequence>MKTTCLTILLLLNYMALSAQVRIHPGKDSTTTSKPLTRKPLYVVFSSGKIIMKSTSQDTSVLNKIDPAFIQSMTVIKDSTAIKKYGSDAKYGVVEINMKDGKFPKQLVIKNTVAQADLKVRKPLYVVFSFDKVILKSESQDTSFLKKIDPASIQSMNVISDGAGIKKYGNDAQDGVVEIHMKDGTYPKGYKPQ</sequence>
<dbReference type="Gene3D" id="2.170.130.10">
    <property type="entry name" value="TonB-dependent receptor, plug domain"/>
    <property type="match status" value="2"/>
</dbReference>
<dbReference type="STRING" id="714943.Mucpa_0187"/>
<dbReference type="AlphaFoldDB" id="H1YEX0"/>
<evidence type="ECO:0000256" key="1">
    <source>
        <dbReference type="SAM" id="SignalP"/>
    </source>
</evidence>